<dbReference type="Proteomes" id="UP000749293">
    <property type="component" value="Unassembled WGS sequence"/>
</dbReference>
<proteinExistence type="predicted"/>
<comment type="caution">
    <text evidence="2">The sequence shown here is derived from an EMBL/GenBank/DDBJ whole genome shotgun (WGS) entry which is preliminary data.</text>
</comment>
<dbReference type="RefSeq" id="XP_035321163.1">
    <property type="nucleotide sequence ID" value="XM_035469468.1"/>
</dbReference>
<feature type="signal peptide" evidence="1">
    <location>
        <begin position="1"/>
        <end position="32"/>
    </location>
</feature>
<evidence type="ECO:0000256" key="1">
    <source>
        <dbReference type="SAM" id="SignalP"/>
    </source>
</evidence>
<sequence>MPSSRRSPSPSSPLLVILLIALLCLLPAPALAKSPAPPPAASPSQQASAENDIICHTSNPDECYHRIFRPTDDFQVVHDDQEIPKGLHVRLNMSTGKREAKINVADEVPAELVGLDKDQAVMVIDQDQGKQEPQVPPGAPEYESVGKIKEPKNDAQFFHEALGIVKAGAAKRGGEAVDVALESLEDISHDIYYGLKITEDTDAVKALLCLMAGQDGSDGSGKPMYDRQAASVLAGALSNNPAALREMTGAWPLLMGDACPGADAPLAKIFYSGFVPAADSAAQAAAKAKAKVSVVNGLVKSDAIRRDFLESGGMRQLLEVLALEGEEWEGAQRKVGQLALDTFLDEDMGATLGQWPTVDRLDDKLCQAGAGRQPNEGCWDYHVDQIMKANEGSKEHWSRDLSDRLAAARKNQPIRGSGHDEL</sequence>
<evidence type="ECO:0000313" key="3">
    <source>
        <dbReference type="Proteomes" id="UP000749293"/>
    </source>
</evidence>
<dbReference type="OrthoDB" id="448649at2759"/>
<dbReference type="Gene3D" id="1.25.10.10">
    <property type="entry name" value="Leucine-rich Repeat Variant"/>
    <property type="match status" value="1"/>
</dbReference>
<accession>A0A9P4YSW6</accession>
<name>A0A9P4YSW6_9HYPO</name>
<dbReference type="InterPro" id="IPR011989">
    <property type="entry name" value="ARM-like"/>
</dbReference>
<evidence type="ECO:0000313" key="2">
    <source>
        <dbReference type="EMBL" id="KAF4122511.1"/>
    </source>
</evidence>
<dbReference type="GeneID" id="55973726"/>
<keyword evidence="3" id="KW-1185">Reference proteome</keyword>
<keyword evidence="1" id="KW-0732">Signal</keyword>
<protein>
    <submittedName>
        <fullName evidence="2">Nucleotide exchange factor SIL1</fullName>
    </submittedName>
</protein>
<feature type="chain" id="PRO_5040501429" evidence="1">
    <location>
        <begin position="33"/>
        <end position="422"/>
    </location>
</feature>
<organism evidence="2 3">
    <name type="scientific">Geosmithia morbida</name>
    <dbReference type="NCBI Taxonomy" id="1094350"/>
    <lineage>
        <taxon>Eukaryota</taxon>
        <taxon>Fungi</taxon>
        <taxon>Dikarya</taxon>
        <taxon>Ascomycota</taxon>
        <taxon>Pezizomycotina</taxon>
        <taxon>Sordariomycetes</taxon>
        <taxon>Hypocreomycetidae</taxon>
        <taxon>Hypocreales</taxon>
        <taxon>Bionectriaceae</taxon>
        <taxon>Geosmithia</taxon>
    </lineage>
</organism>
<gene>
    <name evidence="2" type="ORF">GMORB2_7503</name>
</gene>
<reference evidence="2" key="1">
    <citation type="submission" date="2020-03" db="EMBL/GenBank/DDBJ databases">
        <title>Site-based positive gene gene selection in Geosmithia morbida across the United States reveals a broad range of putative effectors and factors for local host and environmental adapation.</title>
        <authorList>
            <person name="Onufrak A."/>
            <person name="Murdoch R.W."/>
            <person name="Gazis R."/>
            <person name="Huff M."/>
            <person name="Staton M."/>
            <person name="Klingeman W."/>
            <person name="Hadziabdic D."/>
        </authorList>
    </citation>
    <scope>NUCLEOTIDE SEQUENCE</scope>
    <source>
        <strain evidence="2">1262</strain>
    </source>
</reference>
<dbReference type="EMBL" id="JAANYQ010000009">
    <property type="protein sequence ID" value="KAF4122511.1"/>
    <property type="molecule type" value="Genomic_DNA"/>
</dbReference>
<dbReference type="AlphaFoldDB" id="A0A9P4YSW6"/>